<dbReference type="EMBL" id="VDCQ01000052">
    <property type="protein sequence ID" value="TNJ62834.1"/>
    <property type="molecule type" value="Genomic_DNA"/>
</dbReference>
<sequence length="103" mass="12119">MEQTAARLRELALFVRSLGNVEFDPWHRPIRPGKWSVHEILGHIWLWDTYNLEFMIPFIKEDAELRFANHASINGNAEWFARTIGKADMIRNVTKTREELVQA</sequence>
<dbReference type="OrthoDB" id="2964295at2"/>
<evidence type="ECO:0000313" key="2">
    <source>
        <dbReference type="Proteomes" id="UP000307943"/>
    </source>
</evidence>
<dbReference type="InterPro" id="IPR034660">
    <property type="entry name" value="DinB/YfiT-like"/>
</dbReference>
<evidence type="ECO:0008006" key="3">
    <source>
        <dbReference type="Google" id="ProtNLM"/>
    </source>
</evidence>
<keyword evidence="2" id="KW-1185">Reference proteome</keyword>
<accession>A0A5C4T1E3</accession>
<dbReference type="AlphaFoldDB" id="A0A5C4T1E3"/>
<protein>
    <recommendedName>
        <fullName evidence="3">DinB family protein</fullName>
    </recommendedName>
</protein>
<dbReference type="Proteomes" id="UP000307943">
    <property type="component" value="Unassembled WGS sequence"/>
</dbReference>
<evidence type="ECO:0000313" key="1">
    <source>
        <dbReference type="EMBL" id="TNJ62834.1"/>
    </source>
</evidence>
<dbReference type="RefSeq" id="WP_139605647.1">
    <property type="nucleotide sequence ID" value="NZ_VDCQ01000052.1"/>
</dbReference>
<dbReference type="Gene3D" id="1.20.120.450">
    <property type="entry name" value="dinb family like domain"/>
    <property type="match status" value="1"/>
</dbReference>
<comment type="caution">
    <text evidence="1">The sequence shown here is derived from an EMBL/GenBank/DDBJ whole genome shotgun (WGS) entry which is preliminary data.</text>
</comment>
<proteinExistence type="predicted"/>
<name>A0A5C4T1E3_9BACL</name>
<gene>
    <name evidence="1" type="ORF">FE784_28455</name>
</gene>
<reference evidence="1 2" key="1">
    <citation type="submission" date="2019-05" db="EMBL/GenBank/DDBJ databases">
        <title>We sequenced the genome of Paenibacillus hemerocallicola KCTC 33185 for further insight into its adaptation and study the phylogeny of Paenibacillus.</title>
        <authorList>
            <person name="Narsing Rao M.P."/>
        </authorList>
    </citation>
    <scope>NUCLEOTIDE SEQUENCE [LARGE SCALE GENOMIC DNA]</scope>
    <source>
        <strain evidence="1 2">KCTC 33185</strain>
    </source>
</reference>
<organism evidence="1 2">
    <name type="scientific">Paenibacillus hemerocallicola</name>
    <dbReference type="NCBI Taxonomy" id="1172614"/>
    <lineage>
        <taxon>Bacteria</taxon>
        <taxon>Bacillati</taxon>
        <taxon>Bacillota</taxon>
        <taxon>Bacilli</taxon>
        <taxon>Bacillales</taxon>
        <taxon>Paenibacillaceae</taxon>
        <taxon>Paenibacillus</taxon>
    </lineage>
</organism>
<dbReference type="SUPFAM" id="SSF109854">
    <property type="entry name" value="DinB/YfiT-like putative metalloenzymes"/>
    <property type="match status" value="1"/>
</dbReference>